<keyword evidence="4" id="KW-0539">Nucleus</keyword>
<feature type="domain" description="RFX-type winged-helix" evidence="6">
    <location>
        <begin position="349"/>
        <end position="425"/>
    </location>
</feature>
<dbReference type="PROSITE" id="PS51526">
    <property type="entry name" value="RFX_DBD"/>
    <property type="match status" value="1"/>
</dbReference>
<dbReference type="AlphaFoldDB" id="A0A0C3GAB9"/>
<protein>
    <recommendedName>
        <fullName evidence="6">RFX-type winged-helix domain-containing protein</fullName>
    </recommendedName>
</protein>
<feature type="region of interest" description="Disordered" evidence="5">
    <location>
        <begin position="501"/>
        <end position="546"/>
    </location>
</feature>
<dbReference type="GO" id="GO:0006355">
    <property type="term" value="P:regulation of DNA-templated transcription"/>
    <property type="evidence" value="ECO:0007669"/>
    <property type="project" value="InterPro"/>
</dbReference>
<dbReference type="InterPro" id="IPR003150">
    <property type="entry name" value="DNA-bd_RFX"/>
</dbReference>
<sequence length="652" mass="73188">MSTAIASTIRAAATNYYRPAGYVAQQPVAQRTGPNITDDYERWYTEATPNNRMLLSLRSGIDSEIAWALERLCRLCDNEQFVLKAIPGLTDVLFEWPEWYAREGASQIAKTASLFSPHPDQERRRRHALECLFILRNAALNEPNAEELSNHPRTQPLIFQTLRNLQIDSDANAEFILHAIELLQAVAFKVHVPYRTSQVYLEALSKIEQIAGHSSDRSLIIASLTALTLVYSNPPNITHMCADSPAFSASVRYLPLFVDKPLVDACLNYIYTHLSHSPMAKAFLLHPDMPSVLKLLVSFLLSEQLEESVSLDISGPVQTVPALVTTTRDHELTKDELDELLPKPEPQRCYDWMKTMFVPKVDGELTQVDFWNLYKDVFTPYQETYPALGASDVIKSVNVVFPQAQAMVLPGPVQKFVVRGVDRRKEDTSTDMFRCQWLRSQCGATSYNSPGELYEHLLEHITTDEVEGASEAGLPCLWSTCPVAPLPKASLRAHVLTHLSSSQPLPKHPTQDDTITLPSEHDLYPTTTPTSRPAPPPRKTTITYRRPVLDPPSSCLTALLCIRILFRTSFISSDEAPRVDADHFGFPGFVEDTEGMDEDQESVGDSEKEGERRGRKAFVGVRRLMENVQIRDETLMSWIAEMVDAGIYGTTI</sequence>
<keyword evidence="2" id="KW-0805">Transcription regulation</keyword>
<dbReference type="HOGENOM" id="CLU_028353_0_0_1"/>
<keyword evidence="1" id="KW-0156">Chromatin regulator</keyword>
<dbReference type="Proteomes" id="UP000054166">
    <property type="component" value="Unassembled WGS sequence"/>
</dbReference>
<reference evidence="7 8" key="1">
    <citation type="submission" date="2014-04" db="EMBL/GenBank/DDBJ databases">
        <authorList>
            <consortium name="DOE Joint Genome Institute"/>
            <person name="Kuo A."/>
            <person name="Tarkka M."/>
            <person name="Buscot F."/>
            <person name="Kohler A."/>
            <person name="Nagy L.G."/>
            <person name="Floudas D."/>
            <person name="Copeland A."/>
            <person name="Barry K.W."/>
            <person name="Cichocki N."/>
            <person name="Veneault-Fourrey C."/>
            <person name="LaButti K."/>
            <person name="Lindquist E.A."/>
            <person name="Lipzen A."/>
            <person name="Lundell T."/>
            <person name="Morin E."/>
            <person name="Murat C."/>
            <person name="Sun H."/>
            <person name="Tunlid A."/>
            <person name="Henrissat B."/>
            <person name="Grigoriev I.V."/>
            <person name="Hibbett D.S."/>
            <person name="Martin F."/>
            <person name="Nordberg H.P."/>
            <person name="Cantor M.N."/>
            <person name="Hua S.X."/>
        </authorList>
    </citation>
    <scope>NUCLEOTIDE SEQUENCE [LARGE SCALE GENOMIC DNA]</scope>
    <source>
        <strain evidence="7 8">F 1598</strain>
    </source>
</reference>
<dbReference type="SUPFAM" id="SSF48371">
    <property type="entry name" value="ARM repeat"/>
    <property type="match status" value="1"/>
</dbReference>
<reference evidence="8" key="2">
    <citation type="submission" date="2015-01" db="EMBL/GenBank/DDBJ databases">
        <title>Evolutionary Origins and Diversification of the Mycorrhizal Mutualists.</title>
        <authorList>
            <consortium name="DOE Joint Genome Institute"/>
            <consortium name="Mycorrhizal Genomics Consortium"/>
            <person name="Kohler A."/>
            <person name="Kuo A."/>
            <person name="Nagy L.G."/>
            <person name="Floudas D."/>
            <person name="Copeland A."/>
            <person name="Barry K.W."/>
            <person name="Cichocki N."/>
            <person name="Veneault-Fourrey C."/>
            <person name="LaButti K."/>
            <person name="Lindquist E.A."/>
            <person name="Lipzen A."/>
            <person name="Lundell T."/>
            <person name="Morin E."/>
            <person name="Murat C."/>
            <person name="Riley R."/>
            <person name="Ohm R."/>
            <person name="Sun H."/>
            <person name="Tunlid A."/>
            <person name="Henrissat B."/>
            <person name="Grigoriev I.V."/>
            <person name="Hibbett D.S."/>
            <person name="Martin F."/>
        </authorList>
    </citation>
    <scope>NUCLEOTIDE SEQUENCE [LARGE SCALE GENOMIC DNA]</scope>
    <source>
        <strain evidence="8">F 1598</strain>
    </source>
</reference>
<evidence type="ECO:0000256" key="3">
    <source>
        <dbReference type="ARBA" id="ARBA00023163"/>
    </source>
</evidence>
<dbReference type="GO" id="GO:0003677">
    <property type="term" value="F:DNA binding"/>
    <property type="evidence" value="ECO:0007669"/>
    <property type="project" value="InterPro"/>
</dbReference>
<evidence type="ECO:0000313" key="8">
    <source>
        <dbReference type="Proteomes" id="UP000054166"/>
    </source>
</evidence>
<dbReference type="GO" id="GO:0006325">
    <property type="term" value="P:chromatin organization"/>
    <property type="evidence" value="ECO:0007669"/>
    <property type="project" value="UniProtKB-KW"/>
</dbReference>
<dbReference type="FunCoup" id="A0A0C3GAB9">
    <property type="interactions" value="7"/>
</dbReference>
<name>A0A0C3GAB9_PILCF</name>
<dbReference type="PANTHER" id="PTHR22970:SF14">
    <property type="entry name" value="AT-RICH INTERACTIVE DOMAIN-CONTAINING PROTEIN 2"/>
    <property type="match status" value="1"/>
</dbReference>
<keyword evidence="8" id="KW-1185">Reference proteome</keyword>
<dbReference type="OrthoDB" id="338531at2759"/>
<feature type="compositionally biased region" description="Acidic residues" evidence="5">
    <location>
        <begin position="591"/>
        <end position="604"/>
    </location>
</feature>
<dbReference type="InterPro" id="IPR052406">
    <property type="entry name" value="Chromatin_Remodeling_Comp"/>
</dbReference>
<gene>
    <name evidence="7" type="ORF">PILCRDRAFT_813638</name>
</gene>
<accession>A0A0C3GAB9</accession>
<evidence type="ECO:0000256" key="2">
    <source>
        <dbReference type="ARBA" id="ARBA00023015"/>
    </source>
</evidence>
<proteinExistence type="predicted"/>
<evidence type="ECO:0000256" key="4">
    <source>
        <dbReference type="ARBA" id="ARBA00023242"/>
    </source>
</evidence>
<evidence type="ECO:0000259" key="6">
    <source>
        <dbReference type="PROSITE" id="PS51526"/>
    </source>
</evidence>
<keyword evidence="3" id="KW-0804">Transcription</keyword>
<feature type="region of interest" description="Disordered" evidence="5">
    <location>
        <begin position="591"/>
        <end position="614"/>
    </location>
</feature>
<dbReference type="STRING" id="765440.A0A0C3GAB9"/>
<organism evidence="7 8">
    <name type="scientific">Piloderma croceum (strain F 1598)</name>
    <dbReference type="NCBI Taxonomy" id="765440"/>
    <lineage>
        <taxon>Eukaryota</taxon>
        <taxon>Fungi</taxon>
        <taxon>Dikarya</taxon>
        <taxon>Basidiomycota</taxon>
        <taxon>Agaricomycotina</taxon>
        <taxon>Agaricomycetes</taxon>
        <taxon>Agaricomycetidae</taxon>
        <taxon>Atheliales</taxon>
        <taxon>Atheliaceae</taxon>
        <taxon>Piloderma</taxon>
    </lineage>
</organism>
<dbReference type="EMBL" id="KN832976">
    <property type="protein sequence ID" value="KIM88669.1"/>
    <property type="molecule type" value="Genomic_DNA"/>
</dbReference>
<dbReference type="InterPro" id="IPR016024">
    <property type="entry name" value="ARM-type_fold"/>
</dbReference>
<dbReference type="GO" id="GO:0016586">
    <property type="term" value="C:RSC-type complex"/>
    <property type="evidence" value="ECO:0007669"/>
    <property type="project" value="TreeGrafter"/>
</dbReference>
<evidence type="ECO:0000313" key="7">
    <source>
        <dbReference type="EMBL" id="KIM88669.1"/>
    </source>
</evidence>
<dbReference type="PANTHER" id="PTHR22970">
    <property type="entry name" value="AT-RICH INTERACTIVE DOMAIN-CONTAINING PROTEIN 2"/>
    <property type="match status" value="1"/>
</dbReference>
<evidence type="ECO:0000256" key="1">
    <source>
        <dbReference type="ARBA" id="ARBA00022853"/>
    </source>
</evidence>
<dbReference type="InParanoid" id="A0A0C3GAB9"/>
<evidence type="ECO:0000256" key="5">
    <source>
        <dbReference type="SAM" id="MobiDB-lite"/>
    </source>
</evidence>